<evidence type="ECO:0000256" key="2">
    <source>
        <dbReference type="ARBA" id="ARBA00012438"/>
    </source>
</evidence>
<dbReference type="Pfam" id="PF07730">
    <property type="entry name" value="HisKA_3"/>
    <property type="match status" value="1"/>
</dbReference>
<dbReference type="EC" id="2.7.13.3" evidence="2"/>
<keyword evidence="9" id="KW-0472">Membrane</keyword>
<proteinExistence type="predicted"/>
<evidence type="ECO:0000256" key="8">
    <source>
        <dbReference type="ARBA" id="ARBA00023012"/>
    </source>
</evidence>
<dbReference type="Gene3D" id="3.30.565.10">
    <property type="entry name" value="Histidine kinase-like ATPase, C-terminal domain"/>
    <property type="match status" value="1"/>
</dbReference>
<keyword evidence="9" id="KW-0812">Transmembrane</keyword>
<keyword evidence="4" id="KW-0808">Transferase</keyword>
<feature type="transmembrane region" description="Helical" evidence="9">
    <location>
        <begin position="36"/>
        <end position="58"/>
    </location>
</feature>
<evidence type="ECO:0000256" key="5">
    <source>
        <dbReference type="ARBA" id="ARBA00022741"/>
    </source>
</evidence>
<sequence length="276" mass="31405">MTYKQIKWMILIVPTIVLGLFEYARHNLFMKYISMGLGNWLAPVILLAVLLVLMRILFKLLEGTQEELNKERSVKAALEERERLARELHDGIAQSLFLLSVKMDRLEHEGEEGQGKRYGELRQTVHQVNEYVRQAISNLRFPPQSEAYPWRQSIEQLLTGLEESAGIRTSLDWTLDEEGLTPKEKVELYAFVREALINVQKHAQADSVQVTAAGRKESWVCTVRDDGKGFKAEAPAAPERYGLRILKERAAEMGWKLEIVSSPAGTSLTLEKGGKR</sequence>
<keyword evidence="6 12" id="KW-0418">Kinase</keyword>
<feature type="transmembrane region" description="Helical" evidence="9">
    <location>
        <begin position="6"/>
        <end position="24"/>
    </location>
</feature>
<evidence type="ECO:0000256" key="9">
    <source>
        <dbReference type="SAM" id="Phobius"/>
    </source>
</evidence>
<keyword evidence="3" id="KW-0597">Phosphoprotein</keyword>
<evidence type="ECO:0000256" key="3">
    <source>
        <dbReference type="ARBA" id="ARBA00022553"/>
    </source>
</evidence>
<keyword evidence="7" id="KW-0067">ATP-binding</keyword>
<dbReference type="InterPro" id="IPR003594">
    <property type="entry name" value="HATPase_dom"/>
</dbReference>
<feature type="domain" description="Histidine kinase/HSP90-like ATPase" evidence="10">
    <location>
        <begin position="186"/>
        <end position="270"/>
    </location>
</feature>
<keyword evidence="9" id="KW-1133">Transmembrane helix</keyword>
<protein>
    <recommendedName>
        <fullName evidence="2">histidine kinase</fullName>
        <ecNumber evidence="2">2.7.13.3</ecNumber>
    </recommendedName>
</protein>
<dbReference type="PANTHER" id="PTHR24421:SF10">
    <property type="entry name" value="NITRATE_NITRITE SENSOR PROTEIN NARQ"/>
    <property type="match status" value="1"/>
</dbReference>
<dbReference type="GO" id="GO:0000155">
    <property type="term" value="F:phosphorelay sensor kinase activity"/>
    <property type="evidence" value="ECO:0007669"/>
    <property type="project" value="InterPro"/>
</dbReference>
<organism evidence="12 13">
    <name type="scientific">Paenibacillus aurantius</name>
    <dbReference type="NCBI Taxonomy" id="2918900"/>
    <lineage>
        <taxon>Bacteria</taxon>
        <taxon>Bacillati</taxon>
        <taxon>Bacillota</taxon>
        <taxon>Bacilli</taxon>
        <taxon>Bacillales</taxon>
        <taxon>Paenibacillaceae</taxon>
        <taxon>Paenibacillus</taxon>
    </lineage>
</organism>
<gene>
    <name evidence="12" type="ORF">MJA45_12650</name>
</gene>
<name>A0AA96LH42_9BACL</name>
<dbReference type="InterPro" id="IPR050482">
    <property type="entry name" value="Sensor_HK_TwoCompSys"/>
</dbReference>
<keyword evidence="13" id="KW-1185">Reference proteome</keyword>
<dbReference type="AlphaFoldDB" id="A0AA96LH42"/>
<dbReference type="CDD" id="cd16917">
    <property type="entry name" value="HATPase_UhpB-NarQ-NarX-like"/>
    <property type="match status" value="1"/>
</dbReference>
<evidence type="ECO:0000256" key="1">
    <source>
        <dbReference type="ARBA" id="ARBA00000085"/>
    </source>
</evidence>
<evidence type="ECO:0000256" key="4">
    <source>
        <dbReference type="ARBA" id="ARBA00022679"/>
    </source>
</evidence>
<evidence type="ECO:0000259" key="10">
    <source>
        <dbReference type="Pfam" id="PF02518"/>
    </source>
</evidence>
<evidence type="ECO:0000313" key="13">
    <source>
        <dbReference type="Proteomes" id="UP001305702"/>
    </source>
</evidence>
<keyword evidence="8" id="KW-0902">Two-component regulatory system</keyword>
<reference evidence="12 13" key="1">
    <citation type="submission" date="2022-02" db="EMBL/GenBank/DDBJ databases">
        <title>Paenibacillus sp. MBLB1776 Whole Genome Shotgun Sequencing.</title>
        <authorList>
            <person name="Hwang C.Y."/>
            <person name="Cho E.-S."/>
            <person name="Seo M.-J."/>
        </authorList>
    </citation>
    <scope>NUCLEOTIDE SEQUENCE [LARGE SCALE GENOMIC DNA]</scope>
    <source>
        <strain evidence="12 13">MBLB1776</strain>
    </source>
</reference>
<comment type="catalytic activity">
    <reaction evidence="1">
        <text>ATP + protein L-histidine = ADP + protein N-phospho-L-histidine.</text>
        <dbReference type="EC" id="2.7.13.3"/>
    </reaction>
</comment>
<dbReference type="EMBL" id="CP130318">
    <property type="protein sequence ID" value="WNQ13822.1"/>
    <property type="molecule type" value="Genomic_DNA"/>
</dbReference>
<feature type="domain" description="Signal transduction histidine kinase subgroup 3 dimerisation and phosphoacceptor" evidence="11">
    <location>
        <begin position="80"/>
        <end position="142"/>
    </location>
</feature>
<dbReference type="Proteomes" id="UP001305702">
    <property type="component" value="Chromosome"/>
</dbReference>
<evidence type="ECO:0000313" key="12">
    <source>
        <dbReference type="EMBL" id="WNQ13822.1"/>
    </source>
</evidence>
<evidence type="ECO:0000259" key="11">
    <source>
        <dbReference type="Pfam" id="PF07730"/>
    </source>
</evidence>
<evidence type="ECO:0000256" key="6">
    <source>
        <dbReference type="ARBA" id="ARBA00022777"/>
    </source>
</evidence>
<dbReference type="InterPro" id="IPR011712">
    <property type="entry name" value="Sig_transdc_His_kin_sub3_dim/P"/>
</dbReference>
<keyword evidence="5" id="KW-0547">Nucleotide-binding</keyword>
<dbReference type="Gene3D" id="1.20.5.1930">
    <property type="match status" value="1"/>
</dbReference>
<dbReference type="SUPFAM" id="SSF55874">
    <property type="entry name" value="ATPase domain of HSP90 chaperone/DNA topoisomerase II/histidine kinase"/>
    <property type="match status" value="1"/>
</dbReference>
<dbReference type="KEGG" id="paun:MJA45_12650"/>
<evidence type="ECO:0000256" key="7">
    <source>
        <dbReference type="ARBA" id="ARBA00022840"/>
    </source>
</evidence>
<dbReference type="GO" id="GO:0046983">
    <property type="term" value="F:protein dimerization activity"/>
    <property type="evidence" value="ECO:0007669"/>
    <property type="project" value="InterPro"/>
</dbReference>
<dbReference type="InterPro" id="IPR036890">
    <property type="entry name" value="HATPase_C_sf"/>
</dbReference>
<dbReference type="GO" id="GO:0016020">
    <property type="term" value="C:membrane"/>
    <property type="evidence" value="ECO:0007669"/>
    <property type="project" value="InterPro"/>
</dbReference>
<dbReference type="RefSeq" id="WP_315607603.1">
    <property type="nucleotide sequence ID" value="NZ_CP130318.1"/>
</dbReference>
<dbReference type="GO" id="GO:0005524">
    <property type="term" value="F:ATP binding"/>
    <property type="evidence" value="ECO:0007669"/>
    <property type="project" value="UniProtKB-KW"/>
</dbReference>
<accession>A0AA96LH42</accession>
<dbReference type="PANTHER" id="PTHR24421">
    <property type="entry name" value="NITRATE/NITRITE SENSOR PROTEIN NARX-RELATED"/>
    <property type="match status" value="1"/>
</dbReference>
<dbReference type="Pfam" id="PF02518">
    <property type="entry name" value="HATPase_c"/>
    <property type="match status" value="1"/>
</dbReference>